<dbReference type="InterPro" id="IPR027417">
    <property type="entry name" value="P-loop_NTPase"/>
</dbReference>
<dbReference type="InterPro" id="IPR041677">
    <property type="entry name" value="DNA2/NAM7_AAA_11"/>
</dbReference>
<keyword evidence="3" id="KW-1185">Reference proteome</keyword>
<dbReference type="Gene3D" id="3.40.50.300">
    <property type="entry name" value="P-loop containing nucleotide triphosphate hydrolases"/>
    <property type="match status" value="1"/>
</dbReference>
<comment type="caution">
    <text evidence="2">The sequence shown here is derived from an EMBL/GenBank/DDBJ whole genome shotgun (WGS) entry which is preliminary data.</text>
</comment>
<reference evidence="2 3" key="1">
    <citation type="submission" date="2023-01" db="EMBL/GenBank/DDBJ databases">
        <title>Analysis of 21 Apiospora genomes using comparative genomics revels a genus with tremendous synthesis potential of carbohydrate active enzymes and secondary metabolites.</title>
        <authorList>
            <person name="Sorensen T."/>
        </authorList>
    </citation>
    <scope>NUCLEOTIDE SEQUENCE [LARGE SCALE GENOMIC DNA]</scope>
    <source>
        <strain evidence="2 3">CBS 33761</strain>
    </source>
</reference>
<evidence type="ECO:0000313" key="2">
    <source>
        <dbReference type="EMBL" id="KAK8034005.1"/>
    </source>
</evidence>
<dbReference type="SUPFAM" id="SSF52540">
    <property type="entry name" value="P-loop containing nucleoside triphosphate hydrolases"/>
    <property type="match status" value="1"/>
</dbReference>
<protein>
    <recommendedName>
        <fullName evidence="1">DNA2/NAM7 helicase helicase domain-containing protein</fullName>
    </recommendedName>
</protein>
<dbReference type="Proteomes" id="UP001444661">
    <property type="component" value="Unassembled WGS sequence"/>
</dbReference>
<evidence type="ECO:0000313" key="3">
    <source>
        <dbReference type="Proteomes" id="UP001444661"/>
    </source>
</evidence>
<gene>
    <name evidence="2" type="ORF">PG993_009000</name>
</gene>
<sequence>MSHKERTWRPVEDPLDRLTVRAKNGFQFRRREDMLMPSEAMFGFLEAAQMRFSSMKERSVKLAYGTFYEQIYKEGQCGNLEAESYTSMAIGIESSRHQGHFTEYLIMVQIEDDEDMDVLPQLAKEEIDISVSVAYDIPEIPRDCVREGWLVEKVTSFLVSKLRHEMNRLGHQRADPSWLKANMMARIRDVYAGKDDQKAFTFLEGAAEAMRKIYNHQDDPYDDQGESWDAWGYKIESFVQEHIKSFKHPPIVLEEDPVLRATRVEVPESLHNIVSAMFVATSPRVPNWPREDSGEAPFVRFRIPTLPPGLDLAATASMAEQIAENDKEAQARQTFKASIIRNAPDTTMRMELAVISDLTRFPGDTSELAGMSGYLLNFRDETRPHRITEMFPVLKVVADRAAGLNYAGSAETTLAAAPEVFNMDTLPKALPAVGTPNLFASHGYAVEALWEEFQHLDADQKAVFSNLKSLPYGMLNVVGASGTGKTHSCLLIVLMACREMAADNDQTTIAQALVCGVTNSQVDGLCERFDQLIKRCRLPMDVVRLGTMGREMNNAMNRGFEDDEADVDATATEDVSTAVDGLEISQIMRGYRENKSSQGKIHGGVYSVSEIAYAKLDSYFNNGDQDNEYTDIVRELCYIYQFRKRDPIMYITAFVERYRTLWEKLIIKIIANADICVATPVAAKQLASLHEQPFKPRVVWSDDVGRTTEAAALAPFMFFPDAQLRILSGDPESEVMTPSADGAKKPEDNKAYFVNRYALQLGTSILKRMDQGGASVSRLQVVHADVSMACL</sequence>
<dbReference type="EMBL" id="JAQQWK010000009">
    <property type="protein sequence ID" value="KAK8034005.1"/>
    <property type="molecule type" value="Genomic_DNA"/>
</dbReference>
<accession>A0ABR1SI49</accession>
<feature type="domain" description="DNA2/NAM7 helicase helicase" evidence="1">
    <location>
        <begin position="459"/>
        <end position="731"/>
    </location>
</feature>
<name>A0ABR1SI49_9PEZI</name>
<organism evidence="2 3">
    <name type="scientific">Apiospora rasikravindrae</name>
    <dbReference type="NCBI Taxonomy" id="990691"/>
    <lineage>
        <taxon>Eukaryota</taxon>
        <taxon>Fungi</taxon>
        <taxon>Dikarya</taxon>
        <taxon>Ascomycota</taxon>
        <taxon>Pezizomycotina</taxon>
        <taxon>Sordariomycetes</taxon>
        <taxon>Xylariomycetidae</taxon>
        <taxon>Amphisphaeriales</taxon>
        <taxon>Apiosporaceae</taxon>
        <taxon>Apiospora</taxon>
    </lineage>
</organism>
<proteinExistence type="predicted"/>
<dbReference type="Pfam" id="PF13086">
    <property type="entry name" value="AAA_11"/>
    <property type="match status" value="1"/>
</dbReference>
<evidence type="ECO:0000259" key="1">
    <source>
        <dbReference type="Pfam" id="PF13086"/>
    </source>
</evidence>